<organism evidence="2 3">
    <name type="scientific">Panaeolus cyanescens</name>
    <dbReference type="NCBI Taxonomy" id="181874"/>
    <lineage>
        <taxon>Eukaryota</taxon>
        <taxon>Fungi</taxon>
        <taxon>Dikarya</taxon>
        <taxon>Basidiomycota</taxon>
        <taxon>Agaricomycotina</taxon>
        <taxon>Agaricomycetes</taxon>
        <taxon>Agaricomycetidae</taxon>
        <taxon>Agaricales</taxon>
        <taxon>Agaricineae</taxon>
        <taxon>Galeropsidaceae</taxon>
        <taxon>Panaeolus</taxon>
    </lineage>
</organism>
<gene>
    <name evidence="2" type="ORF">CVT24_007242</name>
</gene>
<feature type="compositionally biased region" description="Acidic residues" evidence="1">
    <location>
        <begin position="33"/>
        <end position="46"/>
    </location>
</feature>
<feature type="region of interest" description="Disordered" evidence="1">
    <location>
        <begin position="33"/>
        <end position="54"/>
    </location>
</feature>
<accession>A0A409YPC1</accession>
<evidence type="ECO:0000313" key="3">
    <source>
        <dbReference type="Proteomes" id="UP000284842"/>
    </source>
</evidence>
<name>A0A409YPC1_9AGAR</name>
<comment type="caution">
    <text evidence="2">The sequence shown here is derived from an EMBL/GenBank/DDBJ whole genome shotgun (WGS) entry which is preliminary data.</text>
</comment>
<evidence type="ECO:0008006" key="4">
    <source>
        <dbReference type="Google" id="ProtNLM"/>
    </source>
</evidence>
<evidence type="ECO:0000313" key="2">
    <source>
        <dbReference type="EMBL" id="PPR04854.1"/>
    </source>
</evidence>
<sequence>MSSVIETIRKTPIPNDIVCEIINILATEQTLDYDSEDSDTELEQPPEEPHDPPGRMHVKVFHTLSSFCLHHSRRHIFAQVNLKTFSNTEDWTHANRPPKHLPTLKHQLAFFAEHTGTLPYIRHLYLSMGPEEFQDSSLQAQLHDVMVQLSNLEILEIDFNYLNWSDNSLSTARSIRSGFRNLLRSSQTLTEVHLFDLINFCVNDLVDASSLQCLDLDDTSLVMDDDSGARMVINSLRHLGIHPCPENTDFEHFVKFLTARDEDGNLVLTFPDLEALHFEVGENSELPGVLKIVTAHGGSLDKLSLEMFVPGKSDIPRFILPNKLKISSVEQGNNDRSAWFNEVILPRSQTLRIIEIEAPINREGQDPFAGICSTILRMNQHSVLTRLDITIRVQPRRRCTLGDEWLEFSKALETNRNLKSLRRVSLVVNVEEDPDEPSNGSLQRALDGLRETHLKSLFSQSFKFEYRVRTIIL</sequence>
<dbReference type="EMBL" id="NHTK01000884">
    <property type="protein sequence ID" value="PPR04854.1"/>
    <property type="molecule type" value="Genomic_DNA"/>
</dbReference>
<evidence type="ECO:0000256" key="1">
    <source>
        <dbReference type="SAM" id="MobiDB-lite"/>
    </source>
</evidence>
<protein>
    <recommendedName>
        <fullName evidence="4">F-box domain-containing protein</fullName>
    </recommendedName>
</protein>
<dbReference type="InParanoid" id="A0A409YPC1"/>
<reference evidence="2 3" key="1">
    <citation type="journal article" date="2018" name="Evol. Lett.">
        <title>Horizontal gene cluster transfer increased hallucinogenic mushroom diversity.</title>
        <authorList>
            <person name="Reynolds H.T."/>
            <person name="Vijayakumar V."/>
            <person name="Gluck-Thaler E."/>
            <person name="Korotkin H.B."/>
            <person name="Matheny P.B."/>
            <person name="Slot J.C."/>
        </authorList>
    </citation>
    <scope>NUCLEOTIDE SEQUENCE [LARGE SCALE GENOMIC DNA]</scope>
    <source>
        <strain evidence="2 3">2629</strain>
    </source>
</reference>
<dbReference type="Proteomes" id="UP000284842">
    <property type="component" value="Unassembled WGS sequence"/>
</dbReference>
<dbReference type="AlphaFoldDB" id="A0A409YPC1"/>
<keyword evidence="3" id="KW-1185">Reference proteome</keyword>
<proteinExistence type="predicted"/>